<name>A0ABR3LW18_9TELE</name>
<dbReference type="Proteomes" id="UP001558613">
    <property type="component" value="Unassembled WGS sequence"/>
</dbReference>
<protein>
    <submittedName>
        <fullName evidence="1">Uncharacterized protein</fullName>
    </submittedName>
</protein>
<evidence type="ECO:0000313" key="2">
    <source>
        <dbReference type="Proteomes" id="UP001558613"/>
    </source>
</evidence>
<organism evidence="1 2">
    <name type="scientific">Cirrhinus molitorella</name>
    <name type="common">mud carp</name>
    <dbReference type="NCBI Taxonomy" id="172907"/>
    <lineage>
        <taxon>Eukaryota</taxon>
        <taxon>Metazoa</taxon>
        <taxon>Chordata</taxon>
        <taxon>Craniata</taxon>
        <taxon>Vertebrata</taxon>
        <taxon>Euteleostomi</taxon>
        <taxon>Actinopterygii</taxon>
        <taxon>Neopterygii</taxon>
        <taxon>Teleostei</taxon>
        <taxon>Ostariophysi</taxon>
        <taxon>Cypriniformes</taxon>
        <taxon>Cyprinidae</taxon>
        <taxon>Labeoninae</taxon>
        <taxon>Labeonini</taxon>
        <taxon>Cirrhinus</taxon>
    </lineage>
</organism>
<dbReference type="EMBL" id="JAYMGO010000019">
    <property type="protein sequence ID" value="KAL1255837.1"/>
    <property type="molecule type" value="Genomic_DNA"/>
</dbReference>
<keyword evidence="2" id="KW-1185">Reference proteome</keyword>
<reference evidence="1 2" key="1">
    <citation type="submission" date="2023-09" db="EMBL/GenBank/DDBJ databases">
        <authorList>
            <person name="Wang M."/>
        </authorList>
    </citation>
    <scope>NUCLEOTIDE SEQUENCE [LARGE SCALE GENOMIC DNA]</scope>
    <source>
        <strain evidence="1">GT-2023</strain>
        <tissue evidence="1">Liver</tissue>
    </source>
</reference>
<accession>A0ABR3LW18</accession>
<sequence>MLSSHREIHRHINHIPLSPSLLLNLFSSFYSGPLKEVALFTPSPSLAPSAFPYAYKASVITPVKREQIVQSNFTLARPSRCSHSLLLRAKCIEKEREKGLYQHSVAGRGTLWRENKQRRGGNRWF</sequence>
<evidence type="ECO:0000313" key="1">
    <source>
        <dbReference type="EMBL" id="KAL1255837.1"/>
    </source>
</evidence>
<comment type="caution">
    <text evidence="1">The sequence shown here is derived from an EMBL/GenBank/DDBJ whole genome shotgun (WGS) entry which is preliminary data.</text>
</comment>
<gene>
    <name evidence="1" type="ORF">QQF64_013898</name>
</gene>
<proteinExistence type="predicted"/>